<evidence type="ECO:0000256" key="1">
    <source>
        <dbReference type="ARBA" id="ARBA00004571"/>
    </source>
</evidence>
<accession>A0A9X2JFY4</accession>
<dbReference type="InterPro" id="IPR036942">
    <property type="entry name" value="Beta-barrel_TonB_sf"/>
</dbReference>
<keyword evidence="4" id="KW-0812">Transmembrane</keyword>
<dbReference type="GO" id="GO:0044718">
    <property type="term" value="P:siderophore transmembrane transport"/>
    <property type="evidence" value="ECO:0007669"/>
    <property type="project" value="TreeGrafter"/>
</dbReference>
<dbReference type="PANTHER" id="PTHR30069">
    <property type="entry name" value="TONB-DEPENDENT OUTER MEMBRANE RECEPTOR"/>
    <property type="match status" value="1"/>
</dbReference>
<dbReference type="PANTHER" id="PTHR30069:SF29">
    <property type="entry name" value="HEMOGLOBIN AND HEMOGLOBIN-HAPTOGLOBIN-BINDING PROTEIN 1-RELATED"/>
    <property type="match status" value="1"/>
</dbReference>
<organism evidence="14 15">
    <name type="scientific">Solitalea agri</name>
    <dbReference type="NCBI Taxonomy" id="2953739"/>
    <lineage>
        <taxon>Bacteria</taxon>
        <taxon>Pseudomonadati</taxon>
        <taxon>Bacteroidota</taxon>
        <taxon>Sphingobacteriia</taxon>
        <taxon>Sphingobacteriales</taxon>
        <taxon>Sphingobacteriaceae</taxon>
        <taxon>Solitalea</taxon>
    </lineage>
</organism>
<dbReference type="GO" id="GO:0015344">
    <property type="term" value="F:siderophore uptake transmembrane transporter activity"/>
    <property type="evidence" value="ECO:0007669"/>
    <property type="project" value="TreeGrafter"/>
</dbReference>
<dbReference type="SUPFAM" id="SSF49464">
    <property type="entry name" value="Carboxypeptidase regulatory domain-like"/>
    <property type="match status" value="1"/>
</dbReference>
<keyword evidence="7 10" id="KW-0472">Membrane</keyword>
<evidence type="ECO:0000259" key="12">
    <source>
        <dbReference type="Pfam" id="PF00593"/>
    </source>
</evidence>
<dbReference type="InterPro" id="IPR000531">
    <property type="entry name" value="Beta-barrel_TonB"/>
</dbReference>
<evidence type="ECO:0000259" key="13">
    <source>
        <dbReference type="Pfam" id="PF07715"/>
    </source>
</evidence>
<keyword evidence="5 11" id="KW-0732">Signal</keyword>
<keyword evidence="9" id="KW-0998">Cell outer membrane</keyword>
<comment type="caution">
    <text evidence="14">The sequence shown here is derived from an EMBL/GenBank/DDBJ whole genome shotgun (WGS) entry which is preliminary data.</text>
</comment>
<dbReference type="Gene3D" id="2.60.40.1120">
    <property type="entry name" value="Carboxypeptidase-like, regulatory domain"/>
    <property type="match status" value="1"/>
</dbReference>
<dbReference type="Pfam" id="PF00593">
    <property type="entry name" value="TonB_dep_Rec_b-barrel"/>
    <property type="match status" value="1"/>
</dbReference>
<keyword evidence="2" id="KW-0813">Transport</keyword>
<dbReference type="Pfam" id="PF13715">
    <property type="entry name" value="CarbopepD_reg_2"/>
    <property type="match status" value="1"/>
</dbReference>
<dbReference type="InterPro" id="IPR039426">
    <property type="entry name" value="TonB-dep_rcpt-like"/>
</dbReference>
<dbReference type="Gene3D" id="2.170.130.10">
    <property type="entry name" value="TonB-dependent receptor, plug domain"/>
    <property type="match status" value="1"/>
</dbReference>
<keyword evidence="6 10" id="KW-0798">TonB box</keyword>
<gene>
    <name evidence="14" type="ORF">NF867_13585</name>
</gene>
<reference evidence="14" key="1">
    <citation type="submission" date="2022-06" db="EMBL/GenBank/DDBJ databases">
        <title>Solitalea sp. MAHUQ-68 isolated from rhizospheric soil.</title>
        <authorList>
            <person name="Huq M.A."/>
        </authorList>
    </citation>
    <scope>NUCLEOTIDE SEQUENCE</scope>
    <source>
        <strain evidence="14">MAHUQ-68</strain>
    </source>
</reference>
<evidence type="ECO:0000256" key="4">
    <source>
        <dbReference type="ARBA" id="ARBA00022692"/>
    </source>
</evidence>
<dbReference type="InterPro" id="IPR037066">
    <property type="entry name" value="Plug_dom_sf"/>
</dbReference>
<evidence type="ECO:0000256" key="11">
    <source>
        <dbReference type="SAM" id="SignalP"/>
    </source>
</evidence>
<name>A0A9X2JFY4_9SPHI</name>
<proteinExistence type="inferred from homology"/>
<comment type="similarity">
    <text evidence="10">Belongs to the TonB-dependent receptor family.</text>
</comment>
<evidence type="ECO:0000256" key="2">
    <source>
        <dbReference type="ARBA" id="ARBA00022448"/>
    </source>
</evidence>
<evidence type="ECO:0000256" key="9">
    <source>
        <dbReference type="ARBA" id="ARBA00023237"/>
    </source>
</evidence>
<evidence type="ECO:0000256" key="6">
    <source>
        <dbReference type="ARBA" id="ARBA00023077"/>
    </source>
</evidence>
<dbReference type="SUPFAM" id="SSF56935">
    <property type="entry name" value="Porins"/>
    <property type="match status" value="1"/>
</dbReference>
<evidence type="ECO:0000256" key="7">
    <source>
        <dbReference type="ARBA" id="ARBA00023136"/>
    </source>
</evidence>
<keyword evidence="3" id="KW-1134">Transmembrane beta strand</keyword>
<evidence type="ECO:0000256" key="10">
    <source>
        <dbReference type="RuleBase" id="RU003357"/>
    </source>
</evidence>
<dbReference type="InterPro" id="IPR012910">
    <property type="entry name" value="Plug_dom"/>
</dbReference>
<comment type="subcellular location">
    <subcellularLocation>
        <location evidence="1">Cell outer membrane</location>
        <topology evidence="1">Multi-pass membrane protein</topology>
    </subcellularLocation>
</comment>
<evidence type="ECO:0000256" key="5">
    <source>
        <dbReference type="ARBA" id="ARBA00022729"/>
    </source>
</evidence>
<feature type="signal peptide" evidence="11">
    <location>
        <begin position="1"/>
        <end position="24"/>
    </location>
</feature>
<dbReference type="RefSeq" id="WP_252588576.1">
    <property type="nucleotide sequence ID" value="NZ_JAMWYS010000046.1"/>
</dbReference>
<dbReference type="Proteomes" id="UP001155182">
    <property type="component" value="Unassembled WGS sequence"/>
</dbReference>
<keyword evidence="8 14" id="KW-0675">Receptor</keyword>
<dbReference type="Gene3D" id="2.40.170.20">
    <property type="entry name" value="TonB-dependent receptor, beta-barrel domain"/>
    <property type="match status" value="1"/>
</dbReference>
<keyword evidence="15" id="KW-1185">Reference proteome</keyword>
<dbReference type="EMBL" id="JAMWYS010000046">
    <property type="protein sequence ID" value="MCO4293891.1"/>
    <property type="molecule type" value="Genomic_DNA"/>
</dbReference>
<evidence type="ECO:0000313" key="14">
    <source>
        <dbReference type="EMBL" id="MCO4293891.1"/>
    </source>
</evidence>
<evidence type="ECO:0000256" key="8">
    <source>
        <dbReference type="ARBA" id="ARBA00023170"/>
    </source>
</evidence>
<dbReference type="Pfam" id="PF07715">
    <property type="entry name" value="Plug"/>
    <property type="match status" value="1"/>
</dbReference>
<feature type="domain" description="TonB-dependent receptor-like beta-barrel" evidence="12">
    <location>
        <begin position="459"/>
        <end position="925"/>
    </location>
</feature>
<feature type="chain" id="PRO_5040770541" evidence="11">
    <location>
        <begin position="25"/>
        <end position="968"/>
    </location>
</feature>
<evidence type="ECO:0000313" key="15">
    <source>
        <dbReference type="Proteomes" id="UP001155182"/>
    </source>
</evidence>
<protein>
    <submittedName>
        <fullName evidence="14">TonB-dependent receptor</fullName>
    </submittedName>
</protein>
<evidence type="ECO:0000256" key="3">
    <source>
        <dbReference type="ARBA" id="ARBA00022452"/>
    </source>
</evidence>
<dbReference type="GO" id="GO:0009279">
    <property type="term" value="C:cell outer membrane"/>
    <property type="evidence" value="ECO:0007669"/>
    <property type="project" value="UniProtKB-SubCell"/>
</dbReference>
<dbReference type="InterPro" id="IPR008969">
    <property type="entry name" value="CarboxyPept-like_regulatory"/>
</dbReference>
<feature type="domain" description="TonB-dependent receptor plug" evidence="13">
    <location>
        <begin position="124"/>
        <end position="232"/>
    </location>
</feature>
<dbReference type="AlphaFoldDB" id="A0A9X2JFY4"/>
<sequence>MKHNYQRFWLTTVFALLLHVFAFAQSTVTVSGTVKDKATGEELPAVSISVKGKNTGTSTDSKGHFSFKTSTPVPFVLTVSSIGFKPIEVNVTGNTSNLVIELTTEAVLGQEVVVAASRVEEKILESPVSIERIGVKAMQSNPAPSFYDAIANLKGADVVTSSLTFKTITTRGFGGSGNTRVNQLVDGMDNQAPGLNFSVGNVIGLTELDAENVEILPGASSALYGAGGMNGTILMTGKDPFKYTGLSFQTKQGLMHVGDPAQGKSLYSEYALRYAQQFNNKLAFKVNASYLKADDWQANDTRNYNRGTDKVIDGNRASDPNYDGVNVYGDEISANIKQIAGLMEQAGAIPAGSSAFVPNQNVSRTGYDESSLVDYGTYNVKLGGELQYKLNETLTLVGSGRWGKGTTVYTGSDRYSLSNFNIGQYKLELKGSDFYVRAYTTQEDAGESYNGTVLAQLMNESWKPSFNPANAAGSWYPQYVGAYLTAYQTIYAQALGQGVPADQAAAMASAQAHSPARQFADQGRLVPGTDGFNTAKNTVASIPIPRGALFTDKSDLYQAEGLYNLSKFTSKVVDLQVGGNYRMYSLNSKGTLFVDTLGKAIDVKEYGAFAQVSKRFLDDKIKLSGSLRYDKNENFKGQFSPRVSAVWTFIPENSFRASYQTGFRNPTNQDQYINLNTGSSLLIGGLPQFQTAYNFGNNPGYTSESVVAYRKSFGDTYAAELKKGTPSNQAAQIAISTAAPLLQKYSFKEFNPEKVESFEFGYKGLINKKLLVDLFYYASSYKNFIGMITLVQPKPTSSTPSDMQAYAALVDPRTSQNYSTYVNNTSATVKTQGWGAGFDYLMPDNFVLSSNVSYNDIKNETAGFRDQFNTPKYRFNAGFSNNDLFKGLGFGLNYRYQSEFLYDGSFGAGTVPSVGTFDAQLSYKILPIKTMIKMGGSNIGNKYYQNAFGNPGVGGLYYVSLTFDQLLK</sequence>